<dbReference type="RefSeq" id="WP_109280765.1">
    <property type="nucleotide sequence ID" value="NZ_JBFAUK010000006.1"/>
</dbReference>
<comment type="similarity">
    <text evidence="3">Belongs to the gas vesicle GvpF/GvpL family.</text>
</comment>
<keyword evidence="1" id="KW-0304">Gas vesicle</keyword>
<dbReference type="PANTHER" id="PTHR36852:SF1">
    <property type="entry name" value="PROTEIN GVPL 2"/>
    <property type="match status" value="1"/>
</dbReference>
<accession>A0ABV3JVV0</accession>
<dbReference type="InterPro" id="IPR009430">
    <property type="entry name" value="GvpL/GvpF"/>
</dbReference>
<gene>
    <name evidence="4" type="ORF">AB0L16_11120</name>
</gene>
<evidence type="ECO:0000256" key="2">
    <source>
        <dbReference type="ARBA" id="ARBA00035108"/>
    </source>
</evidence>
<evidence type="ECO:0000256" key="3">
    <source>
        <dbReference type="ARBA" id="ARBA00035643"/>
    </source>
</evidence>
<evidence type="ECO:0000313" key="4">
    <source>
        <dbReference type="EMBL" id="MEV5507017.1"/>
    </source>
</evidence>
<protein>
    <submittedName>
        <fullName evidence="4">GvpL/GvpF family gas vesicle protein</fullName>
    </submittedName>
</protein>
<proteinExistence type="inferred from homology"/>
<comment type="caution">
    <text evidence="4">The sequence shown here is derived from an EMBL/GenBank/DDBJ whole genome shotgun (WGS) entry which is preliminary data.</text>
</comment>
<keyword evidence="5" id="KW-1185">Reference proteome</keyword>
<sequence length="238" mass="26160">MSTYVYGITRETTALPKGLAGVGEPPAGLRLVTGGGLAAVVSDCPEQLRPKRRDLLAHQKVVTELAREAPVLPLRFGSVSDDDRRVGEVLTERAERYAGQLDRLDGRVEYNVKAVHQQDAVLHLVLADDPELRALTEANRRAGGGSYDDRLRVGELVAARVKEREQWDAELLTQVLEPLAEECRPGPESSGWFVSLSFLVREAEADRLLNAVGRLGKAYTHLELRVNGPLPPYSFVDS</sequence>
<dbReference type="EMBL" id="JBFAUK010000006">
    <property type="protein sequence ID" value="MEV5507017.1"/>
    <property type="molecule type" value="Genomic_DNA"/>
</dbReference>
<evidence type="ECO:0000256" key="1">
    <source>
        <dbReference type="ARBA" id="ARBA00022987"/>
    </source>
</evidence>
<dbReference type="Pfam" id="PF06386">
    <property type="entry name" value="GvpL_GvpF"/>
    <property type="match status" value="1"/>
</dbReference>
<name>A0ABV3JVV0_STRON</name>
<evidence type="ECO:0000313" key="5">
    <source>
        <dbReference type="Proteomes" id="UP001552594"/>
    </source>
</evidence>
<comment type="subcellular location">
    <subcellularLocation>
        <location evidence="2">Gas vesicle</location>
    </subcellularLocation>
</comment>
<dbReference type="PANTHER" id="PTHR36852">
    <property type="entry name" value="PROTEIN GVPL 2"/>
    <property type="match status" value="1"/>
</dbReference>
<organism evidence="4 5">
    <name type="scientific">Streptomyces orinoci</name>
    <name type="common">Streptoverticillium orinoci</name>
    <dbReference type="NCBI Taxonomy" id="67339"/>
    <lineage>
        <taxon>Bacteria</taxon>
        <taxon>Bacillati</taxon>
        <taxon>Actinomycetota</taxon>
        <taxon>Actinomycetes</taxon>
        <taxon>Kitasatosporales</taxon>
        <taxon>Streptomycetaceae</taxon>
        <taxon>Streptomyces</taxon>
    </lineage>
</organism>
<dbReference type="Proteomes" id="UP001552594">
    <property type="component" value="Unassembled WGS sequence"/>
</dbReference>
<reference evidence="4 5" key="1">
    <citation type="submission" date="2024-06" db="EMBL/GenBank/DDBJ databases">
        <title>The Natural Products Discovery Center: Release of the First 8490 Sequenced Strains for Exploring Actinobacteria Biosynthetic Diversity.</title>
        <authorList>
            <person name="Kalkreuter E."/>
            <person name="Kautsar S.A."/>
            <person name="Yang D."/>
            <person name="Bader C.D."/>
            <person name="Teijaro C.N."/>
            <person name="Fluegel L."/>
            <person name="Davis C.M."/>
            <person name="Simpson J.R."/>
            <person name="Lauterbach L."/>
            <person name="Steele A.D."/>
            <person name="Gui C."/>
            <person name="Meng S."/>
            <person name="Li G."/>
            <person name="Viehrig K."/>
            <person name="Ye F."/>
            <person name="Su P."/>
            <person name="Kiefer A.F."/>
            <person name="Nichols A."/>
            <person name="Cepeda A.J."/>
            <person name="Yan W."/>
            <person name="Fan B."/>
            <person name="Jiang Y."/>
            <person name="Adhikari A."/>
            <person name="Zheng C.-J."/>
            <person name="Schuster L."/>
            <person name="Cowan T.M."/>
            <person name="Smanski M.J."/>
            <person name="Chevrette M.G."/>
            <person name="De Carvalho L.P.S."/>
            <person name="Shen B."/>
        </authorList>
    </citation>
    <scope>NUCLEOTIDE SEQUENCE [LARGE SCALE GENOMIC DNA]</scope>
    <source>
        <strain evidence="4 5">NPDC052347</strain>
    </source>
</reference>